<dbReference type="EMBL" id="VSSQ01019062">
    <property type="protein sequence ID" value="MPM62816.1"/>
    <property type="molecule type" value="Genomic_DNA"/>
</dbReference>
<protein>
    <submittedName>
        <fullName evidence="1">Uncharacterized protein</fullName>
    </submittedName>
</protein>
<accession>A0A645BCJ6</accession>
<sequence length="98" mass="10168">MDVNLLGGSIVPHTYNSVSGQVEHDRVTGIDLSNIIGEGETTSDSIIGLLAIAITDGITTGLVEQLAAIGAIHLSDTITFHISTGKLIFARGVIVKRG</sequence>
<name>A0A645BCJ6_9ZZZZ</name>
<gene>
    <name evidence="1" type="ORF">SDC9_109694</name>
</gene>
<comment type="caution">
    <text evidence="1">The sequence shown here is derived from an EMBL/GenBank/DDBJ whole genome shotgun (WGS) entry which is preliminary data.</text>
</comment>
<dbReference type="AlphaFoldDB" id="A0A645BCJ6"/>
<reference evidence="1" key="1">
    <citation type="submission" date="2019-08" db="EMBL/GenBank/DDBJ databases">
        <authorList>
            <person name="Kucharzyk K."/>
            <person name="Murdoch R.W."/>
            <person name="Higgins S."/>
            <person name="Loffler F."/>
        </authorList>
    </citation>
    <scope>NUCLEOTIDE SEQUENCE</scope>
</reference>
<proteinExistence type="predicted"/>
<organism evidence="1">
    <name type="scientific">bioreactor metagenome</name>
    <dbReference type="NCBI Taxonomy" id="1076179"/>
    <lineage>
        <taxon>unclassified sequences</taxon>
        <taxon>metagenomes</taxon>
        <taxon>ecological metagenomes</taxon>
    </lineage>
</organism>
<evidence type="ECO:0000313" key="1">
    <source>
        <dbReference type="EMBL" id="MPM62816.1"/>
    </source>
</evidence>